<gene>
    <name evidence="1" type="ORF">PoB_002213600</name>
</gene>
<organism evidence="1 2">
    <name type="scientific">Plakobranchus ocellatus</name>
    <dbReference type="NCBI Taxonomy" id="259542"/>
    <lineage>
        <taxon>Eukaryota</taxon>
        <taxon>Metazoa</taxon>
        <taxon>Spiralia</taxon>
        <taxon>Lophotrochozoa</taxon>
        <taxon>Mollusca</taxon>
        <taxon>Gastropoda</taxon>
        <taxon>Heterobranchia</taxon>
        <taxon>Euthyneura</taxon>
        <taxon>Panpulmonata</taxon>
        <taxon>Sacoglossa</taxon>
        <taxon>Placobranchoidea</taxon>
        <taxon>Plakobranchidae</taxon>
        <taxon>Plakobranchus</taxon>
    </lineage>
</organism>
<reference evidence="1 2" key="1">
    <citation type="journal article" date="2021" name="Elife">
        <title>Chloroplast acquisition without the gene transfer in kleptoplastic sea slugs, Plakobranchus ocellatus.</title>
        <authorList>
            <person name="Maeda T."/>
            <person name="Takahashi S."/>
            <person name="Yoshida T."/>
            <person name="Shimamura S."/>
            <person name="Takaki Y."/>
            <person name="Nagai Y."/>
            <person name="Toyoda A."/>
            <person name="Suzuki Y."/>
            <person name="Arimoto A."/>
            <person name="Ishii H."/>
            <person name="Satoh N."/>
            <person name="Nishiyama T."/>
            <person name="Hasebe M."/>
            <person name="Maruyama T."/>
            <person name="Minagawa J."/>
            <person name="Obokata J."/>
            <person name="Shigenobu S."/>
        </authorList>
    </citation>
    <scope>NUCLEOTIDE SEQUENCE [LARGE SCALE GENOMIC DNA]</scope>
</reference>
<accession>A0AAV3Z8J3</accession>
<keyword evidence="2" id="KW-1185">Reference proteome</keyword>
<proteinExistence type="predicted"/>
<dbReference type="EMBL" id="BLXT01002522">
    <property type="protein sequence ID" value="GFN95630.1"/>
    <property type="molecule type" value="Genomic_DNA"/>
</dbReference>
<sequence>MKAQSLDLSLGLLVIRRRGTSAAGDAPSVATENLDIGTGLTEDKEDGTVTEVRMLQLVKYYNAYNNVQLPDSTVPYGTTNATNGRADFSSFFCYKHKSESANPGVAYKDSLFKAVTSAVQRLFCKC</sequence>
<dbReference type="Proteomes" id="UP000735302">
    <property type="component" value="Unassembled WGS sequence"/>
</dbReference>
<comment type="caution">
    <text evidence="1">The sequence shown here is derived from an EMBL/GenBank/DDBJ whole genome shotgun (WGS) entry which is preliminary data.</text>
</comment>
<dbReference type="AlphaFoldDB" id="A0AAV3Z8J3"/>
<protein>
    <submittedName>
        <fullName evidence="1">Uncharacterized protein</fullName>
    </submittedName>
</protein>
<evidence type="ECO:0000313" key="2">
    <source>
        <dbReference type="Proteomes" id="UP000735302"/>
    </source>
</evidence>
<evidence type="ECO:0000313" key="1">
    <source>
        <dbReference type="EMBL" id="GFN95630.1"/>
    </source>
</evidence>
<name>A0AAV3Z8J3_9GAST</name>